<keyword evidence="1" id="KW-0479">Metal-binding</keyword>
<evidence type="ECO:0000256" key="2">
    <source>
        <dbReference type="ARBA" id="ARBA00022771"/>
    </source>
</evidence>
<organism evidence="6 7">
    <name type="scientific">Trichonephila clavata</name>
    <name type="common">Joro spider</name>
    <name type="synonym">Nephila clavata</name>
    <dbReference type="NCBI Taxonomy" id="2740835"/>
    <lineage>
        <taxon>Eukaryota</taxon>
        <taxon>Metazoa</taxon>
        <taxon>Ecdysozoa</taxon>
        <taxon>Arthropoda</taxon>
        <taxon>Chelicerata</taxon>
        <taxon>Arachnida</taxon>
        <taxon>Araneae</taxon>
        <taxon>Araneomorphae</taxon>
        <taxon>Entelegynae</taxon>
        <taxon>Araneoidea</taxon>
        <taxon>Nephilidae</taxon>
        <taxon>Trichonephila</taxon>
    </lineage>
</organism>
<evidence type="ECO:0000256" key="1">
    <source>
        <dbReference type="ARBA" id="ARBA00022723"/>
    </source>
</evidence>
<evidence type="ECO:0000313" key="7">
    <source>
        <dbReference type="Proteomes" id="UP000887116"/>
    </source>
</evidence>
<dbReference type="Proteomes" id="UP000887116">
    <property type="component" value="Unassembled WGS sequence"/>
</dbReference>
<dbReference type="PANTHER" id="PTHR21402:SF5">
    <property type="entry name" value="GAMETOCYTE SPECIFIC FACTOR 1"/>
    <property type="match status" value="1"/>
</dbReference>
<feature type="region of interest" description="Disordered" evidence="4">
    <location>
        <begin position="73"/>
        <end position="96"/>
    </location>
</feature>
<evidence type="ECO:0000256" key="4">
    <source>
        <dbReference type="SAM" id="MobiDB-lite"/>
    </source>
</evidence>
<dbReference type="SUPFAM" id="SSF57667">
    <property type="entry name" value="beta-beta-alpha zinc fingers"/>
    <property type="match status" value="1"/>
</dbReference>
<dbReference type="PROSITE" id="PS51800">
    <property type="entry name" value="ZF_CHHC_U11_48K"/>
    <property type="match status" value="2"/>
</dbReference>
<feature type="domain" description="CHHC U11-48K-type" evidence="5">
    <location>
        <begin position="38"/>
        <end position="65"/>
    </location>
</feature>
<dbReference type="InterPro" id="IPR051591">
    <property type="entry name" value="UPF0224_FAM112_RNA_Proc"/>
</dbReference>
<comment type="caution">
    <text evidence="6">The sequence shown here is derived from an EMBL/GenBank/DDBJ whole genome shotgun (WGS) entry which is preliminary data.</text>
</comment>
<evidence type="ECO:0000313" key="6">
    <source>
        <dbReference type="EMBL" id="GFQ93391.1"/>
    </source>
</evidence>
<evidence type="ECO:0000259" key="5">
    <source>
        <dbReference type="PROSITE" id="PS51800"/>
    </source>
</evidence>
<reference evidence="6" key="1">
    <citation type="submission" date="2020-07" db="EMBL/GenBank/DDBJ databases">
        <title>Multicomponent nature underlies the extraordinary mechanical properties of spider dragline silk.</title>
        <authorList>
            <person name="Kono N."/>
            <person name="Nakamura H."/>
            <person name="Mori M."/>
            <person name="Yoshida Y."/>
            <person name="Ohtoshi R."/>
            <person name="Malay A.D."/>
            <person name="Moran D.A.P."/>
            <person name="Tomita M."/>
            <person name="Numata K."/>
            <person name="Arakawa K."/>
        </authorList>
    </citation>
    <scope>NUCLEOTIDE SEQUENCE</scope>
</reference>
<feature type="region of interest" description="Disordered" evidence="4">
    <location>
        <begin position="119"/>
        <end position="154"/>
    </location>
</feature>
<accession>A0A8X6L2V0</accession>
<gene>
    <name evidence="6" type="primary">X975_14741</name>
    <name evidence="6" type="ORF">TNCT_282201</name>
</gene>
<dbReference type="OrthoDB" id="6424722at2759"/>
<dbReference type="EMBL" id="BMAO01004247">
    <property type="protein sequence ID" value="GFQ93391.1"/>
    <property type="molecule type" value="Genomic_DNA"/>
</dbReference>
<dbReference type="Pfam" id="PF05253">
    <property type="entry name" value="zf-U11-48K"/>
    <property type="match status" value="1"/>
</dbReference>
<dbReference type="InterPro" id="IPR022776">
    <property type="entry name" value="TRM13/UPF0224_CHHC_Znf_dom"/>
</dbReference>
<keyword evidence="3" id="KW-0862">Zinc</keyword>
<evidence type="ECO:0000256" key="3">
    <source>
        <dbReference type="ARBA" id="ARBA00022833"/>
    </source>
</evidence>
<protein>
    <submittedName>
        <fullName evidence="6">Gametocyte-specific factor 1</fullName>
    </submittedName>
</protein>
<keyword evidence="7" id="KW-1185">Reference proteome</keyword>
<dbReference type="InterPro" id="IPR036236">
    <property type="entry name" value="Znf_C2H2_sf"/>
</dbReference>
<name>A0A8X6L2V0_TRICU</name>
<proteinExistence type="predicted"/>
<sequence>MNPNMMVTCPYNNAHRMKESRLQIHITKCRQDHLDDDHFVCPFNSTHVLPHQERSYHLLRCPDKAPLDRKLAESMDKNNPFKGRTAVPSYSEPLPIEPSEIWDEDEDFEPRLAFAAAKEPPVGAIIQPQPFSKPASRRQLYQELHQMPTEAEPR</sequence>
<feature type="domain" description="CHHC U11-48K-type" evidence="5">
    <location>
        <begin position="6"/>
        <end position="33"/>
    </location>
</feature>
<dbReference type="PANTHER" id="PTHR21402">
    <property type="entry name" value="GAMETOCYTE SPECIFIC FACTOR 1-RELATED"/>
    <property type="match status" value="1"/>
</dbReference>
<keyword evidence="2" id="KW-0863">Zinc-finger</keyword>
<dbReference type="AlphaFoldDB" id="A0A8X6L2V0"/>
<dbReference type="GO" id="GO:0008270">
    <property type="term" value="F:zinc ion binding"/>
    <property type="evidence" value="ECO:0007669"/>
    <property type="project" value="UniProtKB-KW"/>
</dbReference>